<dbReference type="GO" id="GO:0005737">
    <property type="term" value="C:cytoplasm"/>
    <property type="evidence" value="ECO:0007669"/>
    <property type="project" value="TreeGrafter"/>
</dbReference>
<dbReference type="Proteomes" id="UP000199476">
    <property type="component" value="Unassembled WGS sequence"/>
</dbReference>
<evidence type="ECO:0000313" key="4">
    <source>
        <dbReference type="Proteomes" id="UP000199476"/>
    </source>
</evidence>
<dbReference type="Gene3D" id="3.30.930.10">
    <property type="entry name" value="Bira Bifunctional Protein, Domain 2"/>
    <property type="match status" value="1"/>
</dbReference>
<dbReference type="GO" id="GO:0016740">
    <property type="term" value="F:transferase activity"/>
    <property type="evidence" value="ECO:0007669"/>
    <property type="project" value="UniProtKB-ARBA"/>
</dbReference>
<sequence>MKKSLFNDQILENLHDDIKTIWPELQVKYNSEVESTNSLIKKKAKSGDYTPPLLLLAGEQTAGRGRRQRSWYSPAGGGLYFSLLLKPEVAPEELYIYTVLASLSIQHALQHFGFDADIKWPNDILLSDSKLAGILSELLDCGDSDNLVIIGSGINTHIEEFPREIADRATSLVREEGMAPPVEALMSRIIAEFRTNLEEVTRQEAREDLHKTWVEALGLGGCKIKIRTEQGLFSGTVQEISERGELIIDREGNLMHLDTGDIMNFYNSGEK</sequence>
<dbReference type="EMBL" id="FNGO01000016">
    <property type="protein sequence ID" value="SDM08078.1"/>
    <property type="molecule type" value="Genomic_DNA"/>
</dbReference>
<dbReference type="PANTHER" id="PTHR12835:SF5">
    <property type="entry name" value="BIOTIN--PROTEIN LIGASE"/>
    <property type="match status" value="1"/>
</dbReference>
<dbReference type="RefSeq" id="WP_089760822.1">
    <property type="nucleotide sequence ID" value="NZ_FNGO01000016.1"/>
</dbReference>
<dbReference type="CDD" id="cd16442">
    <property type="entry name" value="BPL"/>
    <property type="match status" value="1"/>
</dbReference>
<dbReference type="InterPro" id="IPR004143">
    <property type="entry name" value="BPL_LPL_catalytic"/>
</dbReference>
<keyword evidence="4" id="KW-1185">Reference proteome</keyword>
<name>A0A1G9QAI0_9FIRM</name>
<evidence type="ECO:0000256" key="1">
    <source>
        <dbReference type="ARBA" id="ARBA00022598"/>
    </source>
</evidence>
<dbReference type="GO" id="GO:0004077">
    <property type="term" value="F:biotin--[biotin carboxyl-carrier protein] ligase activity"/>
    <property type="evidence" value="ECO:0007669"/>
    <property type="project" value="InterPro"/>
</dbReference>
<dbReference type="InterPro" id="IPR004408">
    <property type="entry name" value="Biotin_CoA_COase_ligase"/>
</dbReference>
<dbReference type="SUPFAM" id="SSF55681">
    <property type="entry name" value="Class II aaRS and biotin synthetases"/>
    <property type="match status" value="1"/>
</dbReference>
<reference evidence="3 4" key="1">
    <citation type="submission" date="2016-10" db="EMBL/GenBank/DDBJ databases">
        <authorList>
            <person name="de Groot N.N."/>
        </authorList>
    </citation>
    <scope>NUCLEOTIDE SEQUENCE [LARGE SCALE GENOMIC DNA]</scope>
    <source>
        <strain evidence="3 4">SLAS-1</strain>
    </source>
</reference>
<gene>
    <name evidence="3" type="ORF">SAMN04488692_1163</name>
</gene>
<protein>
    <submittedName>
        <fullName evidence="3">BirA family transcriptional regulator, biotin operon repressor / biotin-[acetyl-CoA-carboxylase] ligase</fullName>
    </submittedName>
</protein>
<dbReference type="PANTHER" id="PTHR12835">
    <property type="entry name" value="BIOTIN PROTEIN LIGASE"/>
    <property type="match status" value="1"/>
</dbReference>
<feature type="domain" description="BPL/LPL catalytic" evidence="2">
    <location>
        <begin position="19"/>
        <end position="201"/>
    </location>
</feature>
<dbReference type="PROSITE" id="PS51733">
    <property type="entry name" value="BPL_LPL_CATALYTIC"/>
    <property type="match status" value="1"/>
</dbReference>
<dbReference type="AlphaFoldDB" id="A0A1G9QAI0"/>
<dbReference type="Pfam" id="PF03099">
    <property type="entry name" value="BPL_LplA_LipB"/>
    <property type="match status" value="1"/>
</dbReference>
<dbReference type="OrthoDB" id="9807064at2"/>
<dbReference type="STRING" id="321763.SAMN04488692_1163"/>
<evidence type="ECO:0000313" key="3">
    <source>
        <dbReference type="EMBL" id="SDM08078.1"/>
    </source>
</evidence>
<keyword evidence="1 3" id="KW-0436">Ligase</keyword>
<evidence type="ECO:0000259" key="2">
    <source>
        <dbReference type="PROSITE" id="PS51733"/>
    </source>
</evidence>
<accession>A0A1G9QAI0</accession>
<dbReference type="GO" id="GO:0009249">
    <property type="term" value="P:protein lipoylation"/>
    <property type="evidence" value="ECO:0007669"/>
    <property type="project" value="UniProtKB-ARBA"/>
</dbReference>
<dbReference type="InterPro" id="IPR045864">
    <property type="entry name" value="aa-tRNA-synth_II/BPL/LPL"/>
</dbReference>
<proteinExistence type="predicted"/>
<organism evidence="3 4">
    <name type="scientific">Halarsenatibacter silvermanii</name>
    <dbReference type="NCBI Taxonomy" id="321763"/>
    <lineage>
        <taxon>Bacteria</taxon>
        <taxon>Bacillati</taxon>
        <taxon>Bacillota</taxon>
        <taxon>Clostridia</taxon>
        <taxon>Halanaerobiales</taxon>
        <taxon>Halarsenatibacteraceae</taxon>
        <taxon>Halarsenatibacter</taxon>
    </lineage>
</organism>
<dbReference type="NCBIfam" id="TIGR00121">
    <property type="entry name" value="birA_ligase"/>
    <property type="match status" value="1"/>
</dbReference>